<dbReference type="OrthoDB" id="2360201at2"/>
<dbReference type="PANTHER" id="PTHR39161">
    <property type="entry name" value="ADAPTER PROTEIN MECA"/>
    <property type="match status" value="1"/>
</dbReference>
<dbReference type="GO" id="GO:0030435">
    <property type="term" value="P:sporulation resulting in formation of a cellular spore"/>
    <property type="evidence" value="ECO:0007669"/>
    <property type="project" value="UniProtKB-KW"/>
</dbReference>
<dbReference type="GO" id="GO:0045808">
    <property type="term" value="P:negative regulation of establishment of competence for transformation"/>
    <property type="evidence" value="ECO:0007669"/>
    <property type="project" value="UniProtKB-UniRule"/>
</dbReference>
<dbReference type="PANTHER" id="PTHR39161:SF1">
    <property type="entry name" value="ADAPTER PROTEIN MECA 1"/>
    <property type="match status" value="1"/>
</dbReference>
<dbReference type="GO" id="GO:0030420">
    <property type="term" value="P:establishment of competence for transformation"/>
    <property type="evidence" value="ECO:0007669"/>
    <property type="project" value="UniProtKB-KW"/>
</dbReference>
<name>A0A1U7PLX9_9BACI</name>
<organism evidence="5 6">
    <name type="scientific">Edaphobacillus lindanitolerans</name>
    <dbReference type="NCBI Taxonomy" id="550447"/>
    <lineage>
        <taxon>Bacteria</taxon>
        <taxon>Bacillati</taxon>
        <taxon>Bacillota</taxon>
        <taxon>Bacilli</taxon>
        <taxon>Bacillales</taxon>
        <taxon>Bacillaceae</taxon>
        <taxon>Edaphobacillus</taxon>
    </lineage>
</organism>
<protein>
    <recommendedName>
        <fullName evidence="4">Adapter protein MecA</fullName>
    </recommendedName>
</protein>
<dbReference type="AlphaFoldDB" id="A0A1U7PLX9"/>
<evidence type="ECO:0000256" key="4">
    <source>
        <dbReference type="HAMAP-Rule" id="MF_01124"/>
    </source>
</evidence>
<dbReference type="Gene3D" id="3.30.70.1950">
    <property type="match status" value="1"/>
</dbReference>
<evidence type="ECO:0000256" key="1">
    <source>
        <dbReference type="ARBA" id="ARBA00005397"/>
    </source>
</evidence>
<dbReference type="NCBIfam" id="NF002644">
    <property type="entry name" value="PRK02315.1-5"/>
    <property type="match status" value="1"/>
</dbReference>
<dbReference type="InterPro" id="IPR038471">
    <property type="entry name" value="MecA_C_sf"/>
</dbReference>
<keyword evidence="4" id="KW-0749">Sporulation</keyword>
<dbReference type="InterPro" id="IPR008681">
    <property type="entry name" value="Neg-reg_MecA"/>
</dbReference>
<dbReference type="GO" id="GO:0042174">
    <property type="term" value="P:negative regulation of sporulation resulting in formation of a cellular spore"/>
    <property type="evidence" value="ECO:0007669"/>
    <property type="project" value="UniProtKB-UniRule"/>
</dbReference>
<dbReference type="Pfam" id="PF05389">
    <property type="entry name" value="MecA"/>
    <property type="match status" value="1"/>
</dbReference>
<dbReference type="STRING" id="550447.SAMN05428946_0411"/>
<evidence type="ECO:0000256" key="2">
    <source>
        <dbReference type="ARBA" id="ARBA00011738"/>
    </source>
</evidence>
<evidence type="ECO:0000313" key="5">
    <source>
        <dbReference type="EMBL" id="SIT68801.1"/>
    </source>
</evidence>
<comment type="similarity">
    <text evidence="1 4">Belongs to the MecA family.</text>
</comment>
<dbReference type="Proteomes" id="UP000187550">
    <property type="component" value="Unassembled WGS sequence"/>
</dbReference>
<dbReference type="PIRSF" id="PIRSF029008">
    <property type="entry name" value="MecA"/>
    <property type="match status" value="1"/>
</dbReference>
<dbReference type="GO" id="GO:0030674">
    <property type="term" value="F:protein-macromolecule adaptor activity"/>
    <property type="evidence" value="ECO:0007669"/>
    <property type="project" value="UniProtKB-UniRule"/>
</dbReference>
<keyword evidence="3 4" id="KW-0178">Competence</keyword>
<evidence type="ECO:0000313" key="6">
    <source>
        <dbReference type="Proteomes" id="UP000187550"/>
    </source>
</evidence>
<keyword evidence="6" id="KW-1185">Reference proteome</keyword>
<proteinExistence type="inferred from homology"/>
<evidence type="ECO:0000256" key="3">
    <source>
        <dbReference type="ARBA" id="ARBA00023287"/>
    </source>
</evidence>
<dbReference type="RefSeq" id="WP_076756702.1">
    <property type="nucleotide sequence ID" value="NZ_FTPL01000001.1"/>
</dbReference>
<reference evidence="6" key="1">
    <citation type="submission" date="2017-01" db="EMBL/GenBank/DDBJ databases">
        <authorList>
            <person name="Varghese N."/>
            <person name="Submissions S."/>
        </authorList>
    </citation>
    <scope>NUCLEOTIDE SEQUENCE [LARGE SCALE GENOMIC DNA]</scope>
    <source>
        <strain evidence="6">MNA4</strain>
    </source>
</reference>
<comment type="subunit">
    <text evidence="2 4">Homodimer.</text>
</comment>
<accession>A0A1U7PLX9</accession>
<dbReference type="HAMAP" id="MF_01124">
    <property type="entry name" value="MecA"/>
    <property type="match status" value="1"/>
</dbReference>
<sequence length="220" mass="25843">MEIERINENTVKFFISYIDIEERGFTRDEIWYNRDRSEELFWEMMEEVDDEADFAIEGPLWIQVHAMDKGLEVTVTKAQVTRDGKQLEPPFGSEDRKRMYGQDESSYADLNDLDYMPEFRQEEDEWADATFLIGEFDDLIPLSQVLNGELLRTSLYLFEESYYLHIGFDDLPGDESELEDINSILLEYAQRSNVTIHRLEEYGKVIIADDVFGTIAEHFG</sequence>
<comment type="domain">
    <text evidence="4">The N-terminal domain has binding sites for ComK and probably for unfolded/aggregated proteins; the C-terminal domain interacts with ClpC.</text>
</comment>
<comment type="function">
    <text evidence="4">Enables the recognition and targeting of unfolded and aggregated proteins to the ClpC protease or to other proteins involved in proteolysis. Acts negatively in the development of competence by binding ComK and recruiting it to the ClpCP protease. When overexpressed, inhibits sporulation. Also involved in Spx degradation by ClpC.</text>
</comment>
<dbReference type="EMBL" id="FTPL01000001">
    <property type="protein sequence ID" value="SIT68801.1"/>
    <property type="molecule type" value="Genomic_DNA"/>
</dbReference>
<gene>
    <name evidence="4" type="primary">mecA</name>
    <name evidence="5" type="ORF">SAMN05428946_0411</name>
</gene>